<dbReference type="Pfam" id="PF08876">
    <property type="entry name" value="DUF1836"/>
    <property type="match status" value="1"/>
</dbReference>
<gene>
    <name evidence="1" type="ORF">CBW42_08090</name>
</gene>
<sequence>MIDAQKLLENSEKNKALHPDDIPALDLYMDQIIALMSAHLGGEGEREPLTRTMIHNYSKAGLIAPVKGKKYTKEHILQMLAIYSLKNTLSIAQVKRVLNGASACGVHEKELAQCFDTQLSRRDTIGQQLTTCMLQIIQETDMKLDTPEDALSFLLTLTDITDTLSNFAAAITEQCFPDPEVPKKKEKRKEKKD</sequence>
<dbReference type="AlphaFoldDB" id="A0A252F4T4"/>
<dbReference type="EMBL" id="NHOC01000005">
    <property type="protein sequence ID" value="OUM20775.1"/>
    <property type="molecule type" value="Genomic_DNA"/>
</dbReference>
<name>A0A252F4T4_9FIRM</name>
<evidence type="ECO:0000313" key="1">
    <source>
        <dbReference type="EMBL" id="OUM20775.1"/>
    </source>
</evidence>
<proteinExistence type="predicted"/>
<dbReference type="Proteomes" id="UP000194903">
    <property type="component" value="Unassembled WGS sequence"/>
</dbReference>
<evidence type="ECO:0008006" key="3">
    <source>
        <dbReference type="Google" id="ProtNLM"/>
    </source>
</evidence>
<accession>A0A252F4T4</accession>
<dbReference type="RefSeq" id="WP_087019686.1">
    <property type="nucleotide sequence ID" value="NZ_CP178353.1"/>
</dbReference>
<reference evidence="1 2" key="1">
    <citation type="submission" date="2017-05" db="EMBL/GenBank/DDBJ databases">
        <title>Butyricicoccus porcorum sp. nov. a butyrate-producing bacterium from the swine intestinal tract.</title>
        <authorList>
            <person name="Trachsel J."/>
            <person name="Humphrey S."/>
            <person name="Allen H.K."/>
        </authorList>
    </citation>
    <scope>NUCLEOTIDE SEQUENCE [LARGE SCALE GENOMIC DNA]</scope>
    <source>
        <strain evidence="1">BB10</strain>
    </source>
</reference>
<comment type="caution">
    <text evidence="1">The sequence shown here is derived from an EMBL/GenBank/DDBJ whole genome shotgun (WGS) entry which is preliminary data.</text>
</comment>
<keyword evidence="2" id="KW-1185">Reference proteome</keyword>
<evidence type="ECO:0000313" key="2">
    <source>
        <dbReference type="Proteomes" id="UP000194903"/>
    </source>
</evidence>
<organism evidence="1 2">
    <name type="scientific">Butyricicoccus porcorum</name>
    <dbReference type="NCBI Taxonomy" id="1945634"/>
    <lineage>
        <taxon>Bacteria</taxon>
        <taxon>Bacillati</taxon>
        <taxon>Bacillota</taxon>
        <taxon>Clostridia</taxon>
        <taxon>Eubacteriales</taxon>
        <taxon>Butyricicoccaceae</taxon>
        <taxon>Butyricicoccus</taxon>
    </lineage>
</organism>
<dbReference type="PANTHER" id="PTHR40056">
    <property type="entry name" value="HYPOTHETICAL CYTOSOLIC PROTEIN"/>
    <property type="match status" value="1"/>
</dbReference>
<dbReference type="PANTHER" id="PTHR40056:SF1">
    <property type="entry name" value="DUF1836 DOMAIN-CONTAINING PROTEIN"/>
    <property type="match status" value="1"/>
</dbReference>
<dbReference type="InterPro" id="IPR014975">
    <property type="entry name" value="DUF1836"/>
</dbReference>
<dbReference type="OrthoDB" id="3191472at2"/>
<protein>
    <recommendedName>
        <fullName evidence="3">DUF1836 domain-containing protein</fullName>
    </recommendedName>
</protein>